<feature type="domain" description="RING-type" evidence="6">
    <location>
        <begin position="6"/>
        <end position="57"/>
    </location>
</feature>
<dbReference type="AlphaFoldDB" id="A0A9N8DAU0"/>
<feature type="compositionally biased region" description="Basic residues" evidence="5">
    <location>
        <begin position="238"/>
        <end position="250"/>
    </location>
</feature>
<dbReference type="PROSITE" id="PS50089">
    <property type="entry name" value="ZF_RING_2"/>
    <property type="match status" value="1"/>
</dbReference>
<dbReference type="Gene3D" id="1.20.120.1750">
    <property type="match status" value="1"/>
</dbReference>
<keyword evidence="3" id="KW-0862">Zinc</keyword>
<feature type="region of interest" description="Disordered" evidence="5">
    <location>
        <begin position="220"/>
        <end position="261"/>
    </location>
</feature>
<dbReference type="SMART" id="SM00184">
    <property type="entry name" value="RING"/>
    <property type="match status" value="1"/>
</dbReference>
<dbReference type="Proteomes" id="UP001153069">
    <property type="component" value="Unassembled WGS sequence"/>
</dbReference>
<evidence type="ECO:0000256" key="2">
    <source>
        <dbReference type="ARBA" id="ARBA00022771"/>
    </source>
</evidence>
<dbReference type="Pfam" id="PF13639">
    <property type="entry name" value="zf-RING_2"/>
    <property type="match status" value="1"/>
</dbReference>
<dbReference type="Gene3D" id="3.30.40.10">
    <property type="entry name" value="Zinc/RING finger domain, C3HC4 (zinc finger)"/>
    <property type="match status" value="1"/>
</dbReference>
<keyword evidence="8" id="KW-1185">Reference proteome</keyword>
<evidence type="ECO:0000256" key="1">
    <source>
        <dbReference type="ARBA" id="ARBA00022723"/>
    </source>
</evidence>
<feature type="compositionally biased region" description="Polar residues" evidence="5">
    <location>
        <begin position="220"/>
        <end position="233"/>
    </location>
</feature>
<evidence type="ECO:0000259" key="6">
    <source>
        <dbReference type="PROSITE" id="PS50089"/>
    </source>
</evidence>
<evidence type="ECO:0000313" key="7">
    <source>
        <dbReference type="EMBL" id="CAB9499593.1"/>
    </source>
</evidence>
<comment type="caution">
    <text evidence="7">The sequence shown here is derived from an EMBL/GenBank/DDBJ whole genome shotgun (WGS) entry which is preliminary data.</text>
</comment>
<accession>A0A9N8DAU0</accession>
<evidence type="ECO:0000313" key="8">
    <source>
        <dbReference type="Proteomes" id="UP001153069"/>
    </source>
</evidence>
<evidence type="ECO:0000256" key="5">
    <source>
        <dbReference type="SAM" id="MobiDB-lite"/>
    </source>
</evidence>
<dbReference type="PROSITE" id="PS00518">
    <property type="entry name" value="ZF_RING_1"/>
    <property type="match status" value="1"/>
</dbReference>
<proteinExistence type="predicted"/>
<name>A0A9N8DAU0_9STRA</name>
<organism evidence="7 8">
    <name type="scientific">Seminavis robusta</name>
    <dbReference type="NCBI Taxonomy" id="568900"/>
    <lineage>
        <taxon>Eukaryota</taxon>
        <taxon>Sar</taxon>
        <taxon>Stramenopiles</taxon>
        <taxon>Ochrophyta</taxon>
        <taxon>Bacillariophyta</taxon>
        <taxon>Bacillariophyceae</taxon>
        <taxon>Bacillariophycidae</taxon>
        <taxon>Naviculales</taxon>
        <taxon>Naviculaceae</taxon>
        <taxon>Seminavis</taxon>
    </lineage>
</organism>
<gene>
    <name evidence="7" type="ORF">SEMRO_64_G036440.1</name>
</gene>
<evidence type="ECO:0000256" key="4">
    <source>
        <dbReference type="PROSITE-ProRule" id="PRU00175"/>
    </source>
</evidence>
<keyword evidence="1" id="KW-0479">Metal-binding</keyword>
<dbReference type="InterPro" id="IPR017907">
    <property type="entry name" value="Znf_RING_CS"/>
</dbReference>
<protein>
    <recommendedName>
        <fullName evidence="6">RING-type domain-containing protein</fullName>
    </recommendedName>
</protein>
<dbReference type="InterPro" id="IPR001841">
    <property type="entry name" value="Znf_RING"/>
</dbReference>
<reference evidence="7" key="1">
    <citation type="submission" date="2020-06" db="EMBL/GenBank/DDBJ databases">
        <authorList>
            <consortium name="Plant Systems Biology data submission"/>
        </authorList>
    </citation>
    <scope>NUCLEOTIDE SEQUENCE</scope>
    <source>
        <strain evidence="7">D6</strain>
    </source>
</reference>
<dbReference type="GO" id="GO:0008270">
    <property type="term" value="F:zinc ion binding"/>
    <property type="evidence" value="ECO:0007669"/>
    <property type="project" value="UniProtKB-KW"/>
</dbReference>
<dbReference type="EMBL" id="CAICTM010000063">
    <property type="protein sequence ID" value="CAB9499593.1"/>
    <property type="molecule type" value="Genomic_DNA"/>
</dbReference>
<evidence type="ECO:0000256" key="3">
    <source>
        <dbReference type="ARBA" id="ARBA00022833"/>
    </source>
</evidence>
<keyword evidence="2 4" id="KW-0863">Zinc-finger</keyword>
<dbReference type="OrthoDB" id="654191at2759"/>
<dbReference type="InterPro" id="IPR013083">
    <property type="entry name" value="Znf_RING/FYVE/PHD"/>
</dbReference>
<dbReference type="SUPFAM" id="SSF57850">
    <property type="entry name" value="RING/U-box"/>
    <property type="match status" value="2"/>
</dbReference>
<sequence>MNDTTCPICLQEERKEDEIATLGVNCSHSFCKSCLTHWIEYCESSKPQALPGCPTCRVPINTWDIVRLSGRPFQERLPIAADEIKEDPEEELDEFFQTWLEENGAVKCINCHIWVTKNGGCDSVFCTWCDRSFCFDCAQKGVPCTGHGYWEPEPCDYCGALDCQSACLFEPLVEDRTTEFIDCAMDGMKNGRGGKKRLLWKGNARSGKCTKTRRGGISMKRSNLASSSKTRTQSKGDKRNKRSSGKKANRGSKAQVLALTS</sequence>